<dbReference type="CDD" id="cd13395">
    <property type="entry name" value="ASKHA_NBD_Arp4_ACTL6-like"/>
    <property type="match status" value="1"/>
</dbReference>
<dbReference type="InterPro" id="IPR043129">
    <property type="entry name" value="ATPase_NBD"/>
</dbReference>
<dbReference type="PROSITE" id="PS00432">
    <property type="entry name" value="ACTINS_2"/>
    <property type="match status" value="1"/>
</dbReference>
<dbReference type="EMBL" id="CP086716">
    <property type="protein sequence ID" value="WOO80903.1"/>
    <property type="molecule type" value="Genomic_DNA"/>
</dbReference>
<organism evidence="3 4">
    <name type="scientific">Vanrija pseudolonga</name>
    <dbReference type="NCBI Taxonomy" id="143232"/>
    <lineage>
        <taxon>Eukaryota</taxon>
        <taxon>Fungi</taxon>
        <taxon>Dikarya</taxon>
        <taxon>Basidiomycota</taxon>
        <taxon>Agaricomycotina</taxon>
        <taxon>Tremellomycetes</taxon>
        <taxon>Trichosporonales</taxon>
        <taxon>Trichosporonaceae</taxon>
        <taxon>Vanrija</taxon>
    </lineage>
</organism>
<reference evidence="3" key="1">
    <citation type="submission" date="2023-10" db="EMBL/GenBank/DDBJ databases">
        <authorList>
            <person name="Noh H."/>
        </authorList>
    </citation>
    <scope>NUCLEOTIDE SEQUENCE</scope>
    <source>
        <strain evidence="3">DUCC4014</strain>
    </source>
</reference>
<gene>
    <name evidence="3" type="primary">ARP4</name>
    <name evidence="3" type="ORF">LOC62_03G004432</name>
</gene>
<evidence type="ECO:0000256" key="2">
    <source>
        <dbReference type="SAM" id="MobiDB-lite"/>
    </source>
</evidence>
<dbReference type="PANTHER" id="PTHR11937">
    <property type="entry name" value="ACTIN"/>
    <property type="match status" value="1"/>
</dbReference>
<protein>
    <submittedName>
        <fullName evidence="3">Actin-related protein 4</fullName>
    </submittedName>
</protein>
<dbReference type="RefSeq" id="XP_062626935.1">
    <property type="nucleotide sequence ID" value="XM_062770951.1"/>
</dbReference>
<evidence type="ECO:0000256" key="1">
    <source>
        <dbReference type="RuleBase" id="RU000487"/>
    </source>
</evidence>
<name>A0AAF0YC83_9TREE</name>
<evidence type="ECO:0000313" key="3">
    <source>
        <dbReference type="EMBL" id="WOO80903.1"/>
    </source>
</evidence>
<evidence type="ECO:0000313" key="4">
    <source>
        <dbReference type="Proteomes" id="UP000827549"/>
    </source>
</evidence>
<dbReference type="Gene3D" id="3.90.640.10">
    <property type="entry name" value="Actin, Chain A, domain 4"/>
    <property type="match status" value="1"/>
</dbReference>
<feature type="region of interest" description="Disordered" evidence="2">
    <location>
        <begin position="35"/>
        <end position="75"/>
    </location>
</feature>
<accession>A0AAF0YC83</accession>
<keyword evidence="4" id="KW-1185">Reference proteome</keyword>
<sequence>MVYNGDEVSAVVVDFGSHTTRAGWAGEDSPRVVTPSFYGYADVPQPSGSGSTSNGTATDAPANGDDPMDGTGDEGKVGATKRKYYFGDDGVGVWRNGMEVGNFMVDGIVNDGEAAGNMLKYLLRDRLSVDPSEHPLFLTEPAWNSPKARETLTQIAFEQEEVPAMYFGSSGVLSAFSAGKRTALVLDVGHINSSAVPVVDGYALRAGTMRQPLASALVISQLHHHFSNPTPSRSFPLSLLPRHLIARRDTTAEPGSEPHPTLREDRLPGTTASWRAWAEQGVVDNWKEACGEVLSHRGFDFANAKDLPQVLYEFPDGYHQYFGEERYRFTEALFDPKKYFDQSFEPPASLRVTSSGDHSHSLKEVVPLSQLVHDSIMACDVDVRASLLQNIVVVGNTFLTRGLTERLDIELATLLPSQKIKVHGFERKYAPWLGGSILASLGTFHQLWVTKDEYEEHGMNIVHQRCK</sequence>
<feature type="compositionally biased region" description="Low complexity" evidence="2">
    <location>
        <begin position="47"/>
        <end position="58"/>
    </location>
</feature>
<dbReference type="AlphaFoldDB" id="A0AAF0YC83"/>
<proteinExistence type="inferred from homology"/>
<dbReference type="InterPro" id="IPR004001">
    <property type="entry name" value="Actin_CS"/>
</dbReference>
<dbReference type="Gene3D" id="3.30.420.40">
    <property type="match status" value="2"/>
</dbReference>
<dbReference type="InterPro" id="IPR004000">
    <property type="entry name" value="Actin"/>
</dbReference>
<dbReference type="Pfam" id="PF00022">
    <property type="entry name" value="Actin"/>
    <property type="match status" value="1"/>
</dbReference>
<dbReference type="SUPFAM" id="SSF53067">
    <property type="entry name" value="Actin-like ATPase domain"/>
    <property type="match status" value="2"/>
</dbReference>
<dbReference type="SMART" id="SM00268">
    <property type="entry name" value="ACTIN"/>
    <property type="match status" value="1"/>
</dbReference>
<dbReference type="FunFam" id="3.30.420.40:FF:000242">
    <property type="entry name" value="53 kDa brg1-associated factor b"/>
    <property type="match status" value="1"/>
</dbReference>
<comment type="similarity">
    <text evidence="1">Belongs to the actin family.</text>
</comment>
<dbReference type="Proteomes" id="UP000827549">
    <property type="component" value="Chromosome 3"/>
</dbReference>
<dbReference type="GeneID" id="87807670"/>